<organism evidence="3 4">
    <name type="scientific">Schizothecium vesticola</name>
    <dbReference type="NCBI Taxonomy" id="314040"/>
    <lineage>
        <taxon>Eukaryota</taxon>
        <taxon>Fungi</taxon>
        <taxon>Dikarya</taxon>
        <taxon>Ascomycota</taxon>
        <taxon>Pezizomycotina</taxon>
        <taxon>Sordariomycetes</taxon>
        <taxon>Sordariomycetidae</taxon>
        <taxon>Sordariales</taxon>
        <taxon>Schizotheciaceae</taxon>
        <taxon>Schizothecium</taxon>
    </lineage>
</organism>
<feature type="compositionally biased region" description="Low complexity" evidence="1">
    <location>
        <begin position="68"/>
        <end position="77"/>
    </location>
</feature>
<sequence length="301" mass="33532">MTDTTSIRIAVASLPPPSAARLHSSRPSLYRRQSRFTEEMAEEHTPVPSLYEHEETSRSYIQPRESTHSPTPSPTTAPRDHGSLEHIIRGMNGCAHGAACVILIAIMVEFLTQSRGHWYGKISAQAIALLVFLGLDTTLDVISLIRLHTPWPTWALLLRVLSGLAYLSLFLAYVARDHVFPPGFTFWAMPPGVAGPLVYGFLWLLGVWSLAHVALRRHRFGRGLRSYYRGLGRNERPQLPPHLLLFPPTTAPSRRRTPTWRKWTTATARRHDEEGDIEGFAPRVGRMAPAGSGEAKAAEPA</sequence>
<reference evidence="3" key="1">
    <citation type="submission" date="2023-06" db="EMBL/GenBank/DDBJ databases">
        <title>Genome-scale phylogeny and comparative genomics of the fungal order Sordariales.</title>
        <authorList>
            <consortium name="Lawrence Berkeley National Laboratory"/>
            <person name="Hensen N."/>
            <person name="Bonometti L."/>
            <person name="Westerberg I."/>
            <person name="Brannstrom I.O."/>
            <person name="Guillou S."/>
            <person name="Cros-Aarteil S."/>
            <person name="Calhoun S."/>
            <person name="Haridas S."/>
            <person name="Kuo A."/>
            <person name="Mondo S."/>
            <person name="Pangilinan J."/>
            <person name="Riley R."/>
            <person name="LaButti K."/>
            <person name="Andreopoulos B."/>
            <person name="Lipzen A."/>
            <person name="Chen C."/>
            <person name="Yanf M."/>
            <person name="Daum C."/>
            <person name="Ng V."/>
            <person name="Clum A."/>
            <person name="Steindorff A."/>
            <person name="Ohm R."/>
            <person name="Martin F."/>
            <person name="Silar P."/>
            <person name="Natvig D."/>
            <person name="Lalanne C."/>
            <person name="Gautier V."/>
            <person name="Ament-velasquez S.L."/>
            <person name="Kruys A."/>
            <person name="Hutchinson M.I."/>
            <person name="Powell A.J."/>
            <person name="Barry K."/>
            <person name="Miller A.N."/>
            <person name="Grigoriev I.V."/>
            <person name="Debuchy R."/>
            <person name="Gladieux P."/>
            <person name="Thoren M.H."/>
            <person name="Johannesson H."/>
        </authorList>
    </citation>
    <scope>NUCLEOTIDE SEQUENCE</scope>
    <source>
        <strain evidence="3">SMH3187-1</strain>
    </source>
</reference>
<evidence type="ECO:0000313" key="3">
    <source>
        <dbReference type="EMBL" id="KAK0743641.1"/>
    </source>
</evidence>
<feature type="transmembrane region" description="Helical" evidence="2">
    <location>
        <begin position="93"/>
        <end position="112"/>
    </location>
</feature>
<feature type="transmembrane region" description="Helical" evidence="2">
    <location>
        <begin position="118"/>
        <end position="135"/>
    </location>
</feature>
<protein>
    <submittedName>
        <fullName evidence="3">Uncharacterized protein</fullName>
    </submittedName>
</protein>
<name>A0AA40K2M2_9PEZI</name>
<dbReference type="Proteomes" id="UP001172155">
    <property type="component" value="Unassembled WGS sequence"/>
</dbReference>
<comment type="caution">
    <text evidence="3">The sequence shown here is derived from an EMBL/GenBank/DDBJ whole genome shotgun (WGS) entry which is preliminary data.</text>
</comment>
<evidence type="ECO:0000313" key="4">
    <source>
        <dbReference type="Proteomes" id="UP001172155"/>
    </source>
</evidence>
<feature type="transmembrane region" description="Helical" evidence="2">
    <location>
        <begin position="156"/>
        <end position="176"/>
    </location>
</feature>
<accession>A0AA40K2M2</accession>
<dbReference type="AlphaFoldDB" id="A0AA40K2M2"/>
<feature type="region of interest" description="Disordered" evidence="1">
    <location>
        <begin position="14"/>
        <end position="82"/>
    </location>
</feature>
<feature type="transmembrane region" description="Helical" evidence="2">
    <location>
        <begin position="196"/>
        <end position="215"/>
    </location>
</feature>
<evidence type="ECO:0000256" key="1">
    <source>
        <dbReference type="SAM" id="MobiDB-lite"/>
    </source>
</evidence>
<keyword evidence="2" id="KW-0472">Membrane</keyword>
<evidence type="ECO:0000256" key="2">
    <source>
        <dbReference type="SAM" id="Phobius"/>
    </source>
</evidence>
<proteinExistence type="predicted"/>
<dbReference type="EMBL" id="JAUKUD010000005">
    <property type="protein sequence ID" value="KAK0743641.1"/>
    <property type="molecule type" value="Genomic_DNA"/>
</dbReference>
<keyword evidence="2" id="KW-0812">Transmembrane</keyword>
<gene>
    <name evidence="3" type="ORF">B0T18DRAFT_392381</name>
</gene>
<feature type="region of interest" description="Disordered" evidence="1">
    <location>
        <begin position="265"/>
        <end position="301"/>
    </location>
</feature>
<keyword evidence="4" id="KW-1185">Reference proteome</keyword>
<keyword evidence="2" id="KW-1133">Transmembrane helix</keyword>
<feature type="compositionally biased region" description="Basic and acidic residues" evidence="1">
    <location>
        <begin position="35"/>
        <end position="57"/>
    </location>
</feature>